<gene>
    <name evidence="4" type="ORF">E1B25_15440</name>
</gene>
<feature type="domain" description="Hydantoinase A/oxoprolinase" evidence="1">
    <location>
        <begin position="189"/>
        <end position="468"/>
    </location>
</feature>
<evidence type="ECO:0000259" key="2">
    <source>
        <dbReference type="Pfam" id="PF05378"/>
    </source>
</evidence>
<protein>
    <submittedName>
        <fullName evidence="4">Hydantoinase/oxoprolinase family protein</fullName>
    </submittedName>
</protein>
<dbReference type="PANTHER" id="PTHR11365:SF23">
    <property type="entry name" value="HYPOTHETICAL 5-OXOPROLINASE (EUROFUNG)-RELATED"/>
    <property type="match status" value="1"/>
</dbReference>
<evidence type="ECO:0000313" key="5">
    <source>
        <dbReference type="Proteomes" id="UP000294662"/>
    </source>
</evidence>
<evidence type="ECO:0000313" key="4">
    <source>
        <dbReference type="EMBL" id="TDE36302.1"/>
    </source>
</evidence>
<dbReference type="RefSeq" id="WP_132830414.1">
    <property type="nucleotide sequence ID" value="NZ_SMFP01000010.1"/>
</dbReference>
<dbReference type="GO" id="GO:0005829">
    <property type="term" value="C:cytosol"/>
    <property type="evidence" value="ECO:0007669"/>
    <property type="project" value="TreeGrafter"/>
</dbReference>
<dbReference type="Proteomes" id="UP000294662">
    <property type="component" value="Unassembled WGS sequence"/>
</dbReference>
<evidence type="ECO:0000259" key="1">
    <source>
        <dbReference type="Pfam" id="PF01968"/>
    </source>
</evidence>
<keyword evidence="5" id="KW-1185">Reference proteome</keyword>
<organism evidence="4 5">
    <name type="scientific">Antarcticimicrobium sediminis</name>
    <dbReference type="NCBI Taxonomy" id="2546227"/>
    <lineage>
        <taxon>Bacteria</taxon>
        <taxon>Pseudomonadati</taxon>
        <taxon>Pseudomonadota</taxon>
        <taxon>Alphaproteobacteria</taxon>
        <taxon>Rhodobacterales</taxon>
        <taxon>Paracoccaceae</taxon>
        <taxon>Antarcticimicrobium</taxon>
    </lineage>
</organism>
<feature type="domain" description="Acetophenone carboxylase-like C-terminal" evidence="3">
    <location>
        <begin position="568"/>
        <end position="650"/>
    </location>
</feature>
<feature type="domain" description="Hydantoinase/oxoprolinase N-terminal" evidence="2">
    <location>
        <begin position="5"/>
        <end position="163"/>
    </location>
</feature>
<dbReference type="EMBL" id="SMFP01000010">
    <property type="protein sequence ID" value="TDE36302.1"/>
    <property type="molecule type" value="Genomic_DNA"/>
</dbReference>
<dbReference type="InterPro" id="IPR008040">
    <property type="entry name" value="Hydant_A_N"/>
</dbReference>
<sequence>MGYTIDIDTGGTFTDGFVAGEGIAHAVKTPTTPHDLTECFLNCIKAGADAVALPVEKFLEQTDVIRFASTVGTNALIERSGAKIGLILSQDARALAPLAGGEGHGIIDPDMLVEITPDMPLDQVLGHAQDLIDAGAQCLVIALAGSEGDPSRERAVRETIKREYPRDFLGSIPVFLSSDITVRDGYGERINSAVISAYSHSRLARLLYKAEQELRGLRYRGPFLIGHNDGAVARVAKTRAISTYNSGPAAGLVGARAVADLYGETDVISADMGGTSFDIGLVSNGRLNVALRPEIEGYRTNVPMNEVQALGAGGGSIAGVRDGTLFVGPRSAGAMPGPACFGLGGSEPTVTDANLVLGRIDPDNFLGGARKLDADKARAAVERVLAGPLGLSVEEAALAVISEVDCEVGQAIGALRDQSVGGNPLLTVYGGAGPLHACRVAEAAGLKKIAITPYSAVFSAFSSSLMDVGHSYLRAVNAGREDPVLRDTVKAAVGDMQAAALRDMRGEGFDTASLLWQLDAFLRRADGTEGRIRVDVSDPTAEPAHAALHAAILAQMPDAVEMNAVGLFVSAPVPHFTFEERPETSSDASSAQTGLRDVVVAADGARGRVPVFDLERMEPGHVCVGPVLLESAKTTVWVAPGWTAAIDRFSNLILTEG</sequence>
<dbReference type="Pfam" id="PF05378">
    <property type="entry name" value="Hydant_A_N"/>
    <property type="match status" value="1"/>
</dbReference>
<dbReference type="OrthoDB" id="9759608at2"/>
<proteinExistence type="predicted"/>
<dbReference type="InterPro" id="IPR002821">
    <property type="entry name" value="Hydantoinase_A"/>
</dbReference>
<comment type="caution">
    <text evidence="4">The sequence shown here is derived from an EMBL/GenBank/DDBJ whole genome shotgun (WGS) entry which is preliminary data.</text>
</comment>
<dbReference type="Pfam" id="PF19278">
    <property type="entry name" value="Hydant_A_C"/>
    <property type="match status" value="1"/>
</dbReference>
<dbReference type="PANTHER" id="PTHR11365">
    <property type="entry name" value="5-OXOPROLINASE RELATED"/>
    <property type="match status" value="1"/>
</dbReference>
<dbReference type="InterPro" id="IPR049517">
    <property type="entry name" value="ACX-like_C"/>
</dbReference>
<dbReference type="InterPro" id="IPR045079">
    <property type="entry name" value="Oxoprolinase-like"/>
</dbReference>
<dbReference type="GO" id="GO:0017168">
    <property type="term" value="F:5-oxoprolinase (ATP-hydrolyzing) activity"/>
    <property type="evidence" value="ECO:0007669"/>
    <property type="project" value="TreeGrafter"/>
</dbReference>
<evidence type="ECO:0000259" key="3">
    <source>
        <dbReference type="Pfam" id="PF19278"/>
    </source>
</evidence>
<dbReference type="GO" id="GO:0006749">
    <property type="term" value="P:glutathione metabolic process"/>
    <property type="evidence" value="ECO:0007669"/>
    <property type="project" value="TreeGrafter"/>
</dbReference>
<dbReference type="Pfam" id="PF01968">
    <property type="entry name" value="Hydantoinase_A"/>
    <property type="match status" value="1"/>
</dbReference>
<dbReference type="AlphaFoldDB" id="A0A4R5ENW3"/>
<accession>A0A4R5ENW3</accession>
<reference evidence="4 5" key="1">
    <citation type="submission" date="2019-03" db="EMBL/GenBank/DDBJ databases">
        <authorList>
            <person name="Zhang S."/>
        </authorList>
    </citation>
    <scope>NUCLEOTIDE SEQUENCE [LARGE SCALE GENOMIC DNA]</scope>
    <source>
        <strain evidence="4 5">S4J41</strain>
    </source>
</reference>
<name>A0A4R5ENW3_9RHOB</name>